<name>A0ABX4IYS6_9HYPH</name>
<reference evidence="1 2" key="1">
    <citation type="submission" date="2017-09" db="EMBL/GenBank/DDBJ databases">
        <title>Comparative genomics of rhizobia isolated from Phaseolus vulgaris in China.</title>
        <authorList>
            <person name="Tong W."/>
        </authorList>
    </citation>
    <scope>NUCLEOTIDE SEQUENCE [LARGE SCALE GENOMIC DNA]</scope>
    <source>
        <strain evidence="1 2">Y27</strain>
    </source>
</reference>
<accession>A0ABX4IYS6</accession>
<dbReference type="Proteomes" id="UP000219972">
    <property type="component" value="Unassembled WGS sequence"/>
</dbReference>
<dbReference type="EMBL" id="NWSL01000038">
    <property type="protein sequence ID" value="PDS47722.1"/>
    <property type="molecule type" value="Genomic_DNA"/>
</dbReference>
<evidence type="ECO:0000313" key="2">
    <source>
        <dbReference type="Proteomes" id="UP000219972"/>
    </source>
</evidence>
<organism evidence="1 2">
    <name type="scientific">Rhizobium anhuiense</name>
    <dbReference type="NCBI Taxonomy" id="1184720"/>
    <lineage>
        <taxon>Bacteria</taxon>
        <taxon>Pseudomonadati</taxon>
        <taxon>Pseudomonadota</taxon>
        <taxon>Alphaproteobacteria</taxon>
        <taxon>Hyphomicrobiales</taxon>
        <taxon>Rhizobiaceae</taxon>
        <taxon>Rhizobium/Agrobacterium group</taxon>
        <taxon>Rhizobium</taxon>
    </lineage>
</organism>
<sequence>MIPFCSMAHFRITVHASCQAVRKAKSSISPRVVFLRRRTSEISKARQLQNVCPRISVYHFRLRLSLPPHRNPSGSAKMNGRRQLLLDLSLARHKNSARVFVINRLAPKRLGYGTDI</sequence>
<keyword evidence="2" id="KW-1185">Reference proteome</keyword>
<proteinExistence type="predicted"/>
<comment type="caution">
    <text evidence="1">The sequence shown here is derived from an EMBL/GenBank/DDBJ whole genome shotgun (WGS) entry which is preliminary data.</text>
</comment>
<gene>
    <name evidence="1" type="ORF">CO662_33315</name>
</gene>
<evidence type="ECO:0000313" key="1">
    <source>
        <dbReference type="EMBL" id="PDS47722.1"/>
    </source>
</evidence>
<protein>
    <submittedName>
        <fullName evidence="1">Uncharacterized protein</fullName>
    </submittedName>
</protein>